<organism evidence="1 2">
    <name type="scientific">Penicillium roqueforti (strain FM164)</name>
    <dbReference type="NCBI Taxonomy" id="1365484"/>
    <lineage>
        <taxon>Eukaryota</taxon>
        <taxon>Fungi</taxon>
        <taxon>Dikarya</taxon>
        <taxon>Ascomycota</taxon>
        <taxon>Pezizomycotina</taxon>
        <taxon>Eurotiomycetes</taxon>
        <taxon>Eurotiomycetidae</taxon>
        <taxon>Eurotiales</taxon>
        <taxon>Aspergillaceae</taxon>
        <taxon>Penicillium</taxon>
    </lineage>
</organism>
<evidence type="ECO:0000313" key="2">
    <source>
        <dbReference type="Proteomes" id="UP000030686"/>
    </source>
</evidence>
<sequence length="62" mass="7401">MAGHSFHVHRLRQTLLSRMRWLSTDKGGLKVARKHEQSHRLINRDQWLTTDRQGGTPLFQYF</sequence>
<accession>W6PXF3</accession>
<reference evidence="1" key="1">
    <citation type="journal article" date="2014" name="Nat. Commun.">
        <title>Multiple recent horizontal transfers of a large genomic region in cheese making fungi.</title>
        <authorList>
            <person name="Cheeseman K."/>
            <person name="Ropars J."/>
            <person name="Renault P."/>
            <person name="Dupont J."/>
            <person name="Gouzy J."/>
            <person name="Branca A."/>
            <person name="Abraham A.L."/>
            <person name="Ceppi M."/>
            <person name="Conseiller E."/>
            <person name="Debuchy R."/>
            <person name="Malagnac F."/>
            <person name="Goarin A."/>
            <person name="Silar P."/>
            <person name="Lacoste S."/>
            <person name="Sallet E."/>
            <person name="Bensimon A."/>
            <person name="Giraud T."/>
            <person name="Brygoo Y."/>
        </authorList>
    </citation>
    <scope>NUCLEOTIDE SEQUENCE [LARGE SCALE GENOMIC DNA]</scope>
    <source>
        <strain evidence="1">FM164</strain>
    </source>
</reference>
<gene>
    <name evidence="1" type="ORF">PROQFM164_S01g000448</name>
</gene>
<keyword evidence="2" id="KW-1185">Reference proteome</keyword>
<protein>
    <submittedName>
        <fullName evidence="1">Genomic scaffold, ProqFM164S01</fullName>
    </submittedName>
</protein>
<evidence type="ECO:0000313" key="1">
    <source>
        <dbReference type="EMBL" id="CDM26639.1"/>
    </source>
</evidence>
<dbReference type="EMBL" id="HG792015">
    <property type="protein sequence ID" value="CDM26639.1"/>
    <property type="molecule type" value="Genomic_DNA"/>
</dbReference>
<proteinExistence type="predicted"/>
<dbReference type="AlphaFoldDB" id="W6PXF3"/>
<dbReference type="Proteomes" id="UP000030686">
    <property type="component" value="Unassembled WGS sequence"/>
</dbReference>
<name>W6PXF3_PENRF</name>